<dbReference type="RefSeq" id="WP_036154358.1">
    <property type="nucleotide sequence ID" value="NZ_AVCX01000006.1"/>
</dbReference>
<dbReference type="Gene3D" id="3.30.450.40">
    <property type="match status" value="1"/>
</dbReference>
<dbReference type="AlphaFoldDB" id="A0A0A3IJJ9"/>
<evidence type="ECO:0000313" key="7">
    <source>
        <dbReference type="Proteomes" id="UP000030437"/>
    </source>
</evidence>
<dbReference type="GO" id="GO:0003700">
    <property type="term" value="F:DNA-binding transcription factor activity"/>
    <property type="evidence" value="ECO:0007669"/>
    <property type="project" value="TreeGrafter"/>
</dbReference>
<dbReference type="Pfam" id="PF09339">
    <property type="entry name" value="HTH_IclR"/>
    <property type="match status" value="1"/>
</dbReference>
<evidence type="ECO:0000259" key="5">
    <source>
        <dbReference type="PROSITE" id="PS51078"/>
    </source>
</evidence>
<feature type="domain" description="IclR-ED" evidence="5">
    <location>
        <begin position="64"/>
        <end position="246"/>
    </location>
</feature>
<dbReference type="SUPFAM" id="SSF46785">
    <property type="entry name" value="Winged helix' DNA-binding domain"/>
    <property type="match status" value="1"/>
</dbReference>
<dbReference type="InterPro" id="IPR029016">
    <property type="entry name" value="GAF-like_dom_sf"/>
</dbReference>
<dbReference type="InterPro" id="IPR050707">
    <property type="entry name" value="HTH_MetabolicPath_Reg"/>
</dbReference>
<dbReference type="InterPro" id="IPR036388">
    <property type="entry name" value="WH-like_DNA-bd_sf"/>
</dbReference>
<comment type="caution">
    <text evidence="6">The sequence shown here is derived from an EMBL/GenBank/DDBJ whole genome shotgun (WGS) entry which is preliminary data.</text>
</comment>
<organism evidence="6 7">
    <name type="scientific">Lysinibacillus odysseyi 34hs-1 = NBRC 100172</name>
    <dbReference type="NCBI Taxonomy" id="1220589"/>
    <lineage>
        <taxon>Bacteria</taxon>
        <taxon>Bacillati</taxon>
        <taxon>Bacillota</taxon>
        <taxon>Bacilli</taxon>
        <taxon>Bacillales</taxon>
        <taxon>Bacillaceae</taxon>
        <taxon>Lysinibacillus</taxon>
    </lineage>
</organism>
<keyword evidence="3" id="KW-0804">Transcription</keyword>
<dbReference type="OrthoDB" id="9778379at2"/>
<name>A0A0A3IJJ9_9BACI</name>
<dbReference type="STRING" id="1220589.CD32_10640"/>
<proteinExistence type="predicted"/>
<evidence type="ECO:0000256" key="3">
    <source>
        <dbReference type="ARBA" id="ARBA00023163"/>
    </source>
</evidence>
<dbReference type="InterPro" id="IPR014757">
    <property type="entry name" value="Tscrpt_reg_IclR_C"/>
</dbReference>
<dbReference type="Proteomes" id="UP000030437">
    <property type="component" value="Unassembled WGS sequence"/>
</dbReference>
<protein>
    <submittedName>
        <fullName evidence="6">IclR family transcriptional regulator</fullName>
    </submittedName>
</protein>
<dbReference type="PROSITE" id="PS51078">
    <property type="entry name" value="ICLR_ED"/>
    <property type="match status" value="1"/>
</dbReference>
<gene>
    <name evidence="6" type="ORF">CD32_10640</name>
</gene>
<dbReference type="InterPro" id="IPR036390">
    <property type="entry name" value="WH_DNA-bd_sf"/>
</dbReference>
<dbReference type="EMBL" id="JPVP01000055">
    <property type="protein sequence ID" value="KGR84909.1"/>
    <property type="molecule type" value="Genomic_DNA"/>
</dbReference>
<dbReference type="SMART" id="SM00346">
    <property type="entry name" value="HTH_ICLR"/>
    <property type="match status" value="1"/>
</dbReference>
<reference evidence="6 7" key="1">
    <citation type="submission" date="2014-02" db="EMBL/GenBank/DDBJ databases">
        <title>Draft genome sequence of Lysinibacillus odysseyi NBRC 100172.</title>
        <authorList>
            <person name="Zhang F."/>
            <person name="Wang G."/>
            <person name="Zhang L."/>
        </authorList>
    </citation>
    <scope>NUCLEOTIDE SEQUENCE [LARGE SCALE GENOMIC DNA]</scope>
    <source>
        <strain evidence="6 7">NBRC 100172</strain>
    </source>
</reference>
<dbReference type="SUPFAM" id="SSF55781">
    <property type="entry name" value="GAF domain-like"/>
    <property type="match status" value="1"/>
</dbReference>
<accession>A0A0A3IJJ9</accession>
<keyword evidence="7" id="KW-1185">Reference proteome</keyword>
<feature type="domain" description="HTH iclR-type" evidence="4">
    <location>
        <begin position="2"/>
        <end position="63"/>
    </location>
</feature>
<sequence length="251" mass="28236">MISSVSKMAQIIDLFSAGESSLSNKQIAEKLNIPISSVHHFLKTMCKENILMQDRDRKYRLGWRILEWSNKVMYHQDINTEVAPIVAKLVNRFKGSVHVGMFDQGEVRFIFKAISPHSDVIPTYIGMTRFPAHATSIGKVLLAYNPSFLPAVAQKGMPAYTENTITDMDVLKKELLIIRQQGYAISNCENETDTFGIAAPIKSYNGQVVAALNFVSDVNYFKGSNYQSILNEVIRSAQNVSREIGYITINY</sequence>
<dbReference type="PANTHER" id="PTHR30136">
    <property type="entry name" value="HELIX-TURN-HELIX TRANSCRIPTIONAL REGULATOR, ICLR FAMILY"/>
    <property type="match status" value="1"/>
</dbReference>
<keyword evidence="1" id="KW-0805">Transcription regulation</keyword>
<dbReference type="PROSITE" id="PS51077">
    <property type="entry name" value="HTH_ICLR"/>
    <property type="match status" value="1"/>
</dbReference>
<dbReference type="Gene3D" id="1.10.10.10">
    <property type="entry name" value="Winged helix-like DNA-binding domain superfamily/Winged helix DNA-binding domain"/>
    <property type="match status" value="1"/>
</dbReference>
<evidence type="ECO:0000313" key="6">
    <source>
        <dbReference type="EMBL" id="KGR84909.1"/>
    </source>
</evidence>
<evidence type="ECO:0000259" key="4">
    <source>
        <dbReference type="PROSITE" id="PS51077"/>
    </source>
</evidence>
<dbReference type="GO" id="GO:0045892">
    <property type="term" value="P:negative regulation of DNA-templated transcription"/>
    <property type="evidence" value="ECO:0007669"/>
    <property type="project" value="TreeGrafter"/>
</dbReference>
<dbReference type="GO" id="GO:0003677">
    <property type="term" value="F:DNA binding"/>
    <property type="evidence" value="ECO:0007669"/>
    <property type="project" value="UniProtKB-KW"/>
</dbReference>
<dbReference type="InterPro" id="IPR005471">
    <property type="entry name" value="Tscrpt_reg_IclR_N"/>
</dbReference>
<dbReference type="eggNOG" id="COG1414">
    <property type="taxonomic scope" value="Bacteria"/>
</dbReference>
<evidence type="ECO:0000256" key="2">
    <source>
        <dbReference type="ARBA" id="ARBA00023125"/>
    </source>
</evidence>
<dbReference type="PANTHER" id="PTHR30136:SF35">
    <property type="entry name" value="HTH-TYPE TRANSCRIPTIONAL REGULATOR RV1719"/>
    <property type="match status" value="1"/>
</dbReference>
<evidence type="ECO:0000256" key="1">
    <source>
        <dbReference type="ARBA" id="ARBA00023015"/>
    </source>
</evidence>
<dbReference type="Pfam" id="PF01614">
    <property type="entry name" value="IclR_C"/>
    <property type="match status" value="1"/>
</dbReference>
<keyword evidence="2" id="KW-0238">DNA-binding</keyword>